<feature type="domain" description="RNA polymerase sigma-70 region 2" evidence="6">
    <location>
        <begin position="9"/>
        <end position="75"/>
    </location>
</feature>
<dbReference type="PANTHER" id="PTHR43133">
    <property type="entry name" value="RNA POLYMERASE ECF-TYPE SIGMA FACTO"/>
    <property type="match status" value="1"/>
</dbReference>
<dbReference type="InterPro" id="IPR036388">
    <property type="entry name" value="WH-like_DNA-bd_sf"/>
</dbReference>
<dbReference type="Gene3D" id="1.10.10.10">
    <property type="entry name" value="Winged helix-like DNA-binding domain superfamily/Winged helix DNA-binding domain"/>
    <property type="match status" value="1"/>
</dbReference>
<evidence type="ECO:0000313" key="9">
    <source>
        <dbReference type="Proteomes" id="UP001208017"/>
    </source>
</evidence>
<evidence type="ECO:0000259" key="7">
    <source>
        <dbReference type="Pfam" id="PF08281"/>
    </source>
</evidence>
<keyword evidence="2" id="KW-0805">Transcription regulation</keyword>
<evidence type="ECO:0000256" key="1">
    <source>
        <dbReference type="ARBA" id="ARBA00010641"/>
    </source>
</evidence>
<dbReference type="InterPro" id="IPR039425">
    <property type="entry name" value="RNA_pol_sigma-70-like"/>
</dbReference>
<name>A0ABT3WZV7_9BACL</name>
<keyword evidence="5" id="KW-0804">Transcription</keyword>
<keyword evidence="3" id="KW-0731">Sigma factor</keyword>
<dbReference type="SUPFAM" id="SSF88946">
    <property type="entry name" value="Sigma2 domain of RNA polymerase sigma factors"/>
    <property type="match status" value="1"/>
</dbReference>
<comment type="similarity">
    <text evidence="1">Belongs to the sigma-70 factor family. ECF subfamily.</text>
</comment>
<dbReference type="InterPro" id="IPR013324">
    <property type="entry name" value="RNA_pol_sigma_r3/r4-like"/>
</dbReference>
<dbReference type="InterPro" id="IPR013325">
    <property type="entry name" value="RNA_pol_sigma_r2"/>
</dbReference>
<dbReference type="Pfam" id="PF08281">
    <property type="entry name" value="Sigma70_r4_2"/>
    <property type="match status" value="1"/>
</dbReference>
<evidence type="ECO:0000259" key="6">
    <source>
        <dbReference type="Pfam" id="PF04542"/>
    </source>
</evidence>
<comment type="caution">
    <text evidence="8">The sequence shown here is derived from an EMBL/GenBank/DDBJ whole genome shotgun (WGS) entry which is preliminary data.</text>
</comment>
<keyword evidence="4" id="KW-0238">DNA-binding</keyword>
<evidence type="ECO:0000256" key="5">
    <source>
        <dbReference type="ARBA" id="ARBA00023163"/>
    </source>
</evidence>
<dbReference type="InterPro" id="IPR014296">
    <property type="entry name" value="RNA_pol_sigma-M_bacilli"/>
</dbReference>
<dbReference type="EMBL" id="JAPMLT010000002">
    <property type="protein sequence ID" value="MCX7569258.1"/>
    <property type="molecule type" value="Genomic_DNA"/>
</dbReference>
<keyword evidence="9" id="KW-1185">Reference proteome</keyword>
<reference evidence="8 9" key="1">
    <citation type="submission" date="2022-11" db="EMBL/GenBank/DDBJ databases">
        <title>Study of microbial diversity in lake waters.</title>
        <authorList>
            <person name="Zhang J."/>
        </authorList>
    </citation>
    <scope>NUCLEOTIDE SEQUENCE [LARGE SCALE GENOMIC DNA]</scope>
    <source>
        <strain evidence="8 9">DT12</strain>
    </source>
</reference>
<dbReference type="RefSeq" id="WP_267150507.1">
    <property type="nucleotide sequence ID" value="NZ_JAPMLT010000002.1"/>
</dbReference>
<sequence>MEKWTLDDLYRFYLHDVYRYLLSLTRDHHVAEDLVQETFYRAYVAFEKAEVDKVKAWLFRVARNVFIDHYRKNKRVVPSEDTELNAIPGTDSPERDLLIKEELAETQQWINKLPDKQKQALLLCDVQQLAYKEAAEMMGVTLSHFKILVFRARQALRQYKERSDNRGR</sequence>
<evidence type="ECO:0000256" key="2">
    <source>
        <dbReference type="ARBA" id="ARBA00023015"/>
    </source>
</evidence>
<dbReference type="Pfam" id="PF04542">
    <property type="entry name" value="Sigma70_r2"/>
    <property type="match status" value="1"/>
</dbReference>
<evidence type="ECO:0000256" key="4">
    <source>
        <dbReference type="ARBA" id="ARBA00023125"/>
    </source>
</evidence>
<feature type="domain" description="RNA polymerase sigma factor 70 region 4 type 2" evidence="7">
    <location>
        <begin position="107"/>
        <end position="156"/>
    </location>
</feature>
<dbReference type="Proteomes" id="UP001208017">
    <property type="component" value="Unassembled WGS sequence"/>
</dbReference>
<protein>
    <submittedName>
        <fullName evidence="8">Sigma-70 family RNA polymerase sigma factor</fullName>
    </submittedName>
</protein>
<gene>
    <name evidence="8" type="ORF">OS242_04735</name>
</gene>
<dbReference type="Gene3D" id="1.10.1740.10">
    <property type="match status" value="1"/>
</dbReference>
<dbReference type="CDD" id="cd06171">
    <property type="entry name" value="Sigma70_r4"/>
    <property type="match status" value="1"/>
</dbReference>
<dbReference type="PANTHER" id="PTHR43133:SF52">
    <property type="entry name" value="ECF RNA POLYMERASE SIGMA FACTOR SIGL"/>
    <property type="match status" value="1"/>
</dbReference>
<dbReference type="InterPro" id="IPR007627">
    <property type="entry name" value="RNA_pol_sigma70_r2"/>
</dbReference>
<accession>A0ABT3WZV7</accession>
<organism evidence="8 9">
    <name type="scientific">Tumebacillus lacus</name>
    <dbReference type="NCBI Taxonomy" id="2995335"/>
    <lineage>
        <taxon>Bacteria</taxon>
        <taxon>Bacillati</taxon>
        <taxon>Bacillota</taxon>
        <taxon>Bacilli</taxon>
        <taxon>Bacillales</taxon>
        <taxon>Alicyclobacillaceae</taxon>
        <taxon>Tumebacillus</taxon>
    </lineage>
</organism>
<dbReference type="NCBIfam" id="TIGR02950">
    <property type="entry name" value="SigM_subfam"/>
    <property type="match status" value="1"/>
</dbReference>
<evidence type="ECO:0000256" key="3">
    <source>
        <dbReference type="ARBA" id="ARBA00023082"/>
    </source>
</evidence>
<proteinExistence type="inferred from homology"/>
<dbReference type="InterPro" id="IPR014284">
    <property type="entry name" value="RNA_pol_sigma-70_dom"/>
</dbReference>
<dbReference type="InterPro" id="IPR013249">
    <property type="entry name" value="RNA_pol_sigma70_r4_t2"/>
</dbReference>
<dbReference type="SUPFAM" id="SSF88659">
    <property type="entry name" value="Sigma3 and sigma4 domains of RNA polymerase sigma factors"/>
    <property type="match status" value="1"/>
</dbReference>
<evidence type="ECO:0000313" key="8">
    <source>
        <dbReference type="EMBL" id="MCX7569258.1"/>
    </source>
</evidence>
<dbReference type="NCBIfam" id="TIGR02937">
    <property type="entry name" value="sigma70-ECF"/>
    <property type="match status" value="1"/>
</dbReference>